<organism evidence="1 2">
    <name type="scientific">Thermus scotoductus</name>
    <dbReference type="NCBI Taxonomy" id="37636"/>
    <lineage>
        <taxon>Bacteria</taxon>
        <taxon>Thermotogati</taxon>
        <taxon>Deinococcota</taxon>
        <taxon>Deinococci</taxon>
        <taxon>Thermales</taxon>
        <taxon>Thermaceae</taxon>
        <taxon>Thermus</taxon>
    </lineage>
</organism>
<comment type="caution">
    <text evidence="1">The sequence shown here is derived from an EMBL/GenBank/DDBJ whole genome shotgun (WGS) entry which is preliminary data.</text>
</comment>
<keyword evidence="1" id="KW-0255">Endonuclease</keyword>
<sequence>MSSKTQNALEAFEDFLRGLDLESYGGKYRSTKTVEQDLPRELNPLPDLYEHYWKPNANHPFFPPFEEFFSQWWDRRLKPLDEFIRKYFWGCSYEFVRLGLEARLYRTAISIWTQFHFCYRWQASCTLSLQAAPELDSQGIDALIQVRAEHLVGIQIKKESYRKEARGENRFVRKRQIVSALLEIPYTLQTREELQKRANHAKTRKETYLLWLQVANHLEHLPNNFVIFRESYVRRIEDFLQRNATLTGLIPWEKVVQEALTAP</sequence>
<dbReference type="AlphaFoldDB" id="A0A0N0IPU1"/>
<accession>A0A0N0IPU1</accession>
<dbReference type="Pfam" id="PF09573">
    <property type="entry name" value="RE_TaqI"/>
    <property type="match status" value="1"/>
</dbReference>
<evidence type="ECO:0000313" key="1">
    <source>
        <dbReference type="EMBL" id="KPD26108.1"/>
    </source>
</evidence>
<dbReference type="InterPro" id="IPR019073">
    <property type="entry name" value="Restrct_endonuc_II_TaqI"/>
</dbReference>
<dbReference type="REBASE" id="133827">
    <property type="entry name" value="TscK1ORF11045P"/>
</dbReference>
<gene>
    <name evidence="1" type="ORF">AN926_11040</name>
</gene>
<keyword evidence="1" id="KW-0540">Nuclease</keyword>
<name>A0A0N0IPU1_THESC</name>
<dbReference type="GO" id="GO:0009036">
    <property type="term" value="F:type II site-specific deoxyribonuclease activity"/>
    <property type="evidence" value="ECO:0007669"/>
    <property type="project" value="InterPro"/>
</dbReference>
<dbReference type="GO" id="GO:0009307">
    <property type="term" value="P:DNA restriction-modification system"/>
    <property type="evidence" value="ECO:0007669"/>
    <property type="project" value="InterPro"/>
</dbReference>
<dbReference type="PATRIC" id="fig|37636.3.peg.1683"/>
<proteinExistence type="predicted"/>
<dbReference type="GO" id="GO:0003677">
    <property type="term" value="F:DNA binding"/>
    <property type="evidence" value="ECO:0007669"/>
    <property type="project" value="InterPro"/>
</dbReference>
<evidence type="ECO:0000313" key="2">
    <source>
        <dbReference type="Proteomes" id="UP000053099"/>
    </source>
</evidence>
<reference evidence="1 2" key="1">
    <citation type="submission" date="2015-09" db="EMBL/GenBank/DDBJ databases">
        <title>Draft genome sequence of Thermus scotoductus strain K1 isolated from a geothermal spring in Nagorno-Karabakh, Armenia.</title>
        <authorList>
            <person name="Saghatelyan A."/>
            <person name="Poghosyan L."/>
            <person name="Panosyan H."/>
            <person name="Birkeland N.-K."/>
        </authorList>
    </citation>
    <scope>NUCLEOTIDE SEQUENCE [LARGE SCALE GENOMIC DNA]</scope>
    <source>
        <strain evidence="1 2">K1</strain>
    </source>
</reference>
<protein>
    <submittedName>
        <fullName evidence="1">Restriction endonuclease</fullName>
    </submittedName>
</protein>
<dbReference type="EMBL" id="LJJR01000042">
    <property type="protein sequence ID" value="KPD26108.1"/>
    <property type="molecule type" value="Genomic_DNA"/>
</dbReference>
<keyword evidence="1" id="KW-0378">Hydrolase</keyword>
<dbReference type="Proteomes" id="UP000053099">
    <property type="component" value="Unassembled WGS sequence"/>
</dbReference>